<comment type="caution">
    <text evidence="3">The sequence shown here is derived from an EMBL/GenBank/DDBJ whole genome shotgun (WGS) entry which is preliminary data.</text>
</comment>
<dbReference type="Pfam" id="PF20152">
    <property type="entry name" value="DUF6534"/>
    <property type="match status" value="1"/>
</dbReference>
<feature type="transmembrane region" description="Helical" evidence="1">
    <location>
        <begin position="116"/>
        <end position="137"/>
    </location>
</feature>
<evidence type="ECO:0000256" key="1">
    <source>
        <dbReference type="SAM" id="Phobius"/>
    </source>
</evidence>
<dbReference type="PANTHER" id="PTHR40465:SF1">
    <property type="entry name" value="DUF6534 DOMAIN-CONTAINING PROTEIN"/>
    <property type="match status" value="1"/>
</dbReference>
<organism evidence="3 4">
    <name type="scientific">Candolleomyces aberdarensis</name>
    <dbReference type="NCBI Taxonomy" id="2316362"/>
    <lineage>
        <taxon>Eukaryota</taxon>
        <taxon>Fungi</taxon>
        <taxon>Dikarya</taxon>
        <taxon>Basidiomycota</taxon>
        <taxon>Agaricomycotina</taxon>
        <taxon>Agaricomycetes</taxon>
        <taxon>Agaricomycetidae</taxon>
        <taxon>Agaricales</taxon>
        <taxon>Agaricineae</taxon>
        <taxon>Psathyrellaceae</taxon>
        <taxon>Candolleomyces</taxon>
    </lineage>
</organism>
<keyword evidence="1" id="KW-0472">Membrane</keyword>
<gene>
    <name evidence="3" type="ORF">EST38_g9390</name>
</gene>
<protein>
    <recommendedName>
        <fullName evidence="2">DUF6534 domain-containing protein</fullName>
    </recommendedName>
</protein>
<evidence type="ECO:0000259" key="2">
    <source>
        <dbReference type="Pfam" id="PF20152"/>
    </source>
</evidence>
<keyword evidence="1" id="KW-0812">Transmembrane</keyword>
<feature type="transmembrane region" description="Helical" evidence="1">
    <location>
        <begin position="12"/>
        <end position="33"/>
    </location>
</feature>
<dbReference type="OrthoDB" id="3183258at2759"/>
<evidence type="ECO:0000313" key="4">
    <source>
        <dbReference type="Proteomes" id="UP000290288"/>
    </source>
</evidence>
<dbReference type="EMBL" id="SDEE01000435">
    <property type="protein sequence ID" value="RXW16463.1"/>
    <property type="molecule type" value="Genomic_DNA"/>
</dbReference>
<dbReference type="Proteomes" id="UP000290288">
    <property type="component" value="Unassembled WGS sequence"/>
</dbReference>
<dbReference type="STRING" id="2316362.A0A4Q2DA11"/>
<keyword evidence="4" id="KW-1185">Reference proteome</keyword>
<evidence type="ECO:0000313" key="3">
    <source>
        <dbReference type="EMBL" id="RXW16463.1"/>
    </source>
</evidence>
<feature type="domain" description="DUF6534" evidence="2">
    <location>
        <begin position="191"/>
        <end position="265"/>
    </location>
</feature>
<sequence>MNPALIAHGPMFIGFTLNVILYGIMITQVYIYFTTYKHDLPLLKFLVVFILVADTANTVFDFLYLYNVLIIHFGDFALLEKADWLFATDPALTGIVGTVVQLFFAWRVRVLTKNWFLVSLVAVLAVSGAVGAIVTAFEVGNTPRFVDFRKFKVRSRRNALDSTRFLPDETGRGHLVAGFGKSGRYLDYNYLSLILRKYKTGFKNSDLIVDRIIRVTVQTGLITALVAILDLIFFLADPTGTHLMFNFPLCKLYTNSMMSSLNSRKGWRMANLDHSSDRPLTQDVFRVTPSSTNIDPMASSQMRSYSEESPKIPDVPHFGLRSGPEVYVSVESHQLRDPVVAPNLP</sequence>
<name>A0A4Q2DA11_9AGAR</name>
<reference evidence="3 4" key="1">
    <citation type="submission" date="2019-01" db="EMBL/GenBank/DDBJ databases">
        <title>Draft genome sequence of Psathyrella aberdarensis IHI B618.</title>
        <authorList>
            <person name="Buettner E."/>
            <person name="Kellner H."/>
        </authorList>
    </citation>
    <scope>NUCLEOTIDE SEQUENCE [LARGE SCALE GENOMIC DNA]</scope>
    <source>
        <strain evidence="3 4">IHI B618</strain>
    </source>
</reference>
<dbReference type="InterPro" id="IPR045339">
    <property type="entry name" value="DUF6534"/>
</dbReference>
<dbReference type="AlphaFoldDB" id="A0A4Q2DA11"/>
<proteinExistence type="predicted"/>
<feature type="transmembrane region" description="Helical" evidence="1">
    <location>
        <begin position="84"/>
        <end position="104"/>
    </location>
</feature>
<feature type="transmembrane region" description="Helical" evidence="1">
    <location>
        <begin position="45"/>
        <end position="64"/>
    </location>
</feature>
<accession>A0A4Q2DA11</accession>
<dbReference type="PANTHER" id="PTHR40465">
    <property type="entry name" value="CHROMOSOME 1, WHOLE GENOME SHOTGUN SEQUENCE"/>
    <property type="match status" value="1"/>
</dbReference>
<feature type="transmembrane region" description="Helical" evidence="1">
    <location>
        <begin position="212"/>
        <end position="236"/>
    </location>
</feature>
<keyword evidence="1" id="KW-1133">Transmembrane helix</keyword>